<organism evidence="1 2">
    <name type="scientific">Mycobacterium arosiense ATCC BAA-1401 = DSM 45069</name>
    <dbReference type="NCBI Taxonomy" id="1265311"/>
    <lineage>
        <taxon>Bacteria</taxon>
        <taxon>Bacillati</taxon>
        <taxon>Actinomycetota</taxon>
        <taxon>Actinomycetes</taxon>
        <taxon>Mycobacteriales</taxon>
        <taxon>Mycobacteriaceae</taxon>
        <taxon>Mycobacterium</taxon>
        <taxon>Mycobacterium avium complex (MAC)</taxon>
    </lineage>
</organism>
<dbReference type="EMBL" id="MVHG01000012">
    <property type="protein sequence ID" value="ORA18019.1"/>
    <property type="molecule type" value="Genomic_DNA"/>
</dbReference>
<accession>A0A1W9ZKY9</accession>
<reference evidence="1 2" key="1">
    <citation type="submission" date="2016-12" db="EMBL/GenBank/DDBJ databases">
        <title>The new phylogeny of genus Mycobacterium.</title>
        <authorList>
            <person name="Tortoli E."/>
            <person name="Trovato A."/>
            <person name="Cirillo D.M."/>
        </authorList>
    </citation>
    <scope>NUCLEOTIDE SEQUENCE [LARGE SCALE GENOMIC DNA]</scope>
    <source>
        <strain evidence="1 2">DSM 45069</strain>
    </source>
</reference>
<gene>
    <name evidence="1" type="ORF">BST14_07735</name>
</gene>
<comment type="caution">
    <text evidence="1">The sequence shown here is derived from an EMBL/GenBank/DDBJ whole genome shotgun (WGS) entry which is preliminary data.</text>
</comment>
<dbReference type="AlphaFoldDB" id="A0A1W9ZKY9"/>
<name>A0A1W9ZKY9_MYCAI</name>
<evidence type="ECO:0000313" key="1">
    <source>
        <dbReference type="EMBL" id="ORA18019.1"/>
    </source>
</evidence>
<sequence>MIPTRRARLRRACGRRRLMIPTRCARLRRACGRHRLMIPTRCARLRRACGRHAARRSPTTWRGRGRGRCVWST</sequence>
<proteinExistence type="predicted"/>
<keyword evidence="2" id="KW-1185">Reference proteome</keyword>
<dbReference type="Proteomes" id="UP000192707">
    <property type="component" value="Unassembled WGS sequence"/>
</dbReference>
<evidence type="ECO:0000313" key="2">
    <source>
        <dbReference type="Proteomes" id="UP000192707"/>
    </source>
</evidence>
<protein>
    <submittedName>
        <fullName evidence="1">Uncharacterized protein</fullName>
    </submittedName>
</protein>